<keyword evidence="10" id="KW-0961">Cell wall biogenesis/degradation</keyword>
<keyword evidence="6 14" id="KW-0732">Signal</keyword>
<feature type="signal peptide" evidence="14">
    <location>
        <begin position="1"/>
        <end position="18"/>
    </location>
</feature>
<keyword evidence="16" id="KW-1185">Reference proteome</keyword>
<dbReference type="GO" id="GO:0004650">
    <property type="term" value="F:polygalacturonase activity"/>
    <property type="evidence" value="ECO:0007669"/>
    <property type="project" value="UniProtKB-EC"/>
</dbReference>
<evidence type="ECO:0000256" key="4">
    <source>
        <dbReference type="ARBA" id="ARBA00022512"/>
    </source>
</evidence>
<dbReference type="InterPro" id="IPR011050">
    <property type="entry name" value="Pectin_lyase_fold/virulence"/>
</dbReference>
<evidence type="ECO:0000256" key="3">
    <source>
        <dbReference type="ARBA" id="ARBA00012736"/>
    </source>
</evidence>
<feature type="chain" id="PRO_5043740778" description="endo-polygalacturonase" evidence="14">
    <location>
        <begin position="19"/>
        <end position="401"/>
    </location>
</feature>
<evidence type="ECO:0000313" key="16">
    <source>
        <dbReference type="Proteomes" id="UP001314170"/>
    </source>
</evidence>
<keyword evidence="7" id="KW-0677">Repeat</keyword>
<dbReference type="GO" id="GO:0071555">
    <property type="term" value="P:cell wall organization"/>
    <property type="evidence" value="ECO:0007669"/>
    <property type="project" value="UniProtKB-KW"/>
</dbReference>
<evidence type="ECO:0000256" key="1">
    <source>
        <dbReference type="ARBA" id="ARBA00004191"/>
    </source>
</evidence>
<dbReference type="InterPro" id="IPR006626">
    <property type="entry name" value="PbH1"/>
</dbReference>
<dbReference type="Proteomes" id="UP001314170">
    <property type="component" value="Unassembled WGS sequence"/>
</dbReference>
<evidence type="ECO:0000256" key="12">
    <source>
        <dbReference type="PROSITE-ProRule" id="PRU10052"/>
    </source>
</evidence>
<keyword evidence="4" id="KW-0134">Cell wall</keyword>
<comment type="caution">
    <text evidence="15">The sequence shown here is derived from an EMBL/GenBank/DDBJ whole genome shotgun (WGS) entry which is preliminary data.</text>
</comment>
<comment type="subcellular location">
    <subcellularLocation>
        <location evidence="1">Secreted</location>
        <location evidence="1">Cell wall</location>
    </subcellularLocation>
</comment>
<dbReference type="FunFam" id="2.160.20.10:FF:000032">
    <property type="entry name" value="Pectin lyase-like superfamily protein"/>
    <property type="match status" value="1"/>
</dbReference>
<dbReference type="PANTHER" id="PTHR31375">
    <property type="match status" value="1"/>
</dbReference>
<evidence type="ECO:0000256" key="9">
    <source>
        <dbReference type="ARBA" id="ARBA00023295"/>
    </source>
</evidence>
<keyword evidence="5" id="KW-0964">Secreted</keyword>
<dbReference type="EC" id="3.2.1.15" evidence="3"/>
<reference evidence="15 16" key="1">
    <citation type="submission" date="2024-01" db="EMBL/GenBank/DDBJ databases">
        <authorList>
            <person name="Waweru B."/>
        </authorList>
    </citation>
    <scope>NUCLEOTIDE SEQUENCE [LARGE SCALE GENOMIC DNA]</scope>
</reference>
<comment type="catalytic activity">
    <reaction evidence="11">
        <text>(1,4-alpha-D-galacturonosyl)n+m + H2O = (1,4-alpha-D-galacturonosyl)n + (1,4-alpha-D-galacturonosyl)m.</text>
        <dbReference type="EC" id="3.2.1.15"/>
    </reaction>
</comment>
<evidence type="ECO:0000256" key="6">
    <source>
        <dbReference type="ARBA" id="ARBA00022729"/>
    </source>
</evidence>
<organism evidence="15 16">
    <name type="scientific">Dovyalis caffra</name>
    <dbReference type="NCBI Taxonomy" id="77055"/>
    <lineage>
        <taxon>Eukaryota</taxon>
        <taxon>Viridiplantae</taxon>
        <taxon>Streptophyta</taxon>
        <taxon>Embryophyta</taxon>
        <taxon>Tracheophyta</taxon>
        <taxon>Spermatophyta</taxon>
        <taxon>Magnoliopsida</taxon>
        <taxon>eudicotyledons</taxon>
        <taxon>Gunneridae</taxon>
        <taxon>Pentapetalae</taxon>
        <taxon>rosids</taxon>
        <taxon>fabids</taxon>
        <taxon>Malpighiales</taxon>
        <taxon>Salicaceae</taxon>
        <taxon>Flacourtieae</taxon>
        <taxon>Dovyalis</taxon>
    </lineage>
</organism>
<comment type="similarity">
    <text evidence="2 13">Belongs to the glycosyl hydrolase 28 family.</text>
</comment>
<evidence type="ECO:0000256" key="14">
    <source>
        <dbReference type="SAM" id="SignalP"/>
    </source>
</evidence>
<dbReference type="AlphaFoldDB" id="A0AAV1SS86"/>
<gene>
    <name evidence="15" type="ORF">DCAF_LOCUS27186</name>
</gene>
<proteinExistence type="inferred from homology"/>
<dbReference type="PROSITE" id="PS00502">
    <property type="entry name" value="POLYGALACTURONASE"/>
    <property type="match status" value="1"/>
</dbReference>
<protein>
    <recommendedName>
        <fullName evidence="3">endo-polygalacturonase</fullName>
        <ecNumber evidence="3">3.2.1.15</ecNumber>
    </recommendedName>
</protein>
<dbReference type="Pfam" id="PF00295">
    <property type="entry name" value="Glyco_hydro_28"/>
    <property type="match status" value="1"/>
</dbReference>
<evidence type="ECO:0000313" key="15">
    <source>
        <dbReference type="EMBL" id="CAK7356905.1"/>
    </source>
</evidence>
<sequence>MELLATILILCLVSCGTATSATRYSLSNDIVDVTKFGAIGDGKTDNSQAFIKAWKAVCLATTNPTLTIPKGKNFQLKPVEFNGPCKSSTITIQVDGNIVGPSSLREWGSRQLDTWLKLSHVNGLVIKGSGQIDGRGEFWWRAANKLPRRPVALTFVDCKNLRLSGLTHINSPGAHISVVGGDGSVLSNLNITAPGSSPNTDGIDLSHSTNVQILGSNIATGDDCICISTNSSFINITNVACGPGHGISIGSLGKDGSTDIVEEVHVKDVSFKPGATSGLRIKTWQGGHGYARKISYDGVTLEGASNPIIIDQFYCDRHPPVCKNETSAVQISDITYTNVHGTSISDDSISLKCSQSIGCTNLVLNDINITSASRGIVTKSTCFNAHGKHGPTIPSVDCLLP</sequence>
<evidence type="ECO:0000256" key="5">
    <source>
        <dbReference type="ARBA" id="ARBA00022525"/>
    </source>
</evidence>
<dbReference type="GO" id="GO:0005975">
    <property type="term" value="P:carbohydrate metabolic process"/>
    <property type="evidence" value="ECO:0007669"/>
    <property type="project" value="InterPro"/>
</dbReference>
<feature type="active site" evidence="12">
    <location>
        <position position="245"/>
    </location>
</feature>
<keyword evidence="9 13" id="KW-0326">Glycosidase</keyword>
<evidence type="ECO:0000256" key="13">
    <source>
        <dbReference type="RuleBase" id="RU361169"/>
    </source>
</evidence>
<dbReference type="InterPro" id="IPR012334">
    <property type="entry name" value="Pectin_lyas_fold"/>
</dbReference>
<dbReference type="SMART" id="SM00710">
    <property type="entry name" value="PbH1"/>
    <property type="match status" value="6"/>
</dbReference>
<keyword evidence="8 13" id="KW-0378">Hydrolase</keyword>
<evidence type="ECO:0000256" key="11">
    <source>
        <dbReference type="ARBA" id="ARBA00034074"/>
    </source>
</evidence>
<evidence type="ECO:0000256" key="8">
    <source>
        <dbReference type="ARBA" id="ARBA00022801"/>
    </source>
</evidence>
<name>A0AAV1SS86_9ROSI</name>
<dbReference type="InterPro" id="IPR000743">
    <property type="entry name" value="Glyco_hydro_28"/>
</dbReference>
<accession>A0AAV1SS86</accession>
<dbReference type="Gene3D" id="2.160.20.10">
    <property type="entry name" value="Single-stranded right-handed beta-helix, Pectin lyase-like"/>
    <property type="match status" value="1"/>
</dbReference>
<dbReference type="SUPFAM" id="SSF51126">
    <property type="entry name" value="Pectin lyase-like"/>
    <property type="match status" value="1"/>
</dbReference>
<dbReference type="EMBL" id="CAWUPB010001197">
    <property type="protein sequence ID" value="CAK7356905.1"/>
    <property type="molecule type" value="Genomic_DNA"/>
</dbReference>
<evidence type="ECO:0000256" key="7">
    <source>
        <dbReference type="ARBA" id="ARBA00022737"/>
    </source>
</evidence>
<evidence type="ECO:0000256" key="2">
    <source>
        <dbReference type="ARBA" id="ARBA00008834"/>
    </source>
</evidence>
<evidence type="ECO:0000256" key="10">
    <source>
        <dbReference type="ARBA" id="ARBA00023316"/>
    </source>
</evidence>